<keyword evidence="3" id="KW-1185">Reference proteome</keyword>
<accession>A0ABW1RWL4</accession>
<name>A0ABW1RWL4_9LACO</name>
<gene>
    <name evidence="1" type="ORF">ACFP5Y_00870</name>
    <name evidence="2" type="ORF">ACFP5Y_01205</name>
</gene>
<dbReference type="EMBL" id="JBHSSC010000004">
    <property type="protein sequence ID" value="MFC6179808.1"/>
    <property type="molecule type" value="Genomic_DNA"/>
</dbReference>
<comment type="caution">
    <text evidence="2">The sequence shown here is derived from an EMBL/GenBank/DDBJ whole genome shotgun (WGS) entry which is preliminary data.</text>
</comment>
<organism evidence="2 3">
    <name type="scientific">Lactiplantibacillus daowaiensis</name>
    <dbReference type="NCBI Taxonomy" id="2559918"/>
    <lineage>
        <taxon>Bacteria</taxon>
        <taxon>Bacillati</taxon>
        <taxon>Bacillota</taxon>
        <taxon>Bacilli</taxon>
        <taxon>Lactobacillales</taxon>
        <taxon>Lactobacillaceae</taxon>
        <taxon>Lactiplantibacillus</taxon>
    </lineage>
</organism>
<evidence type="ECO:0000313" key="2">
    <source>
        <dbReference type="EMBL" id="MFC6179872.1"/>
    </source>
</evidence>
<protein>
    <submittedName>
        <fullName evidence="2">Uncharacterized protein</fullName>
    </submittedName>
</protein>
<proteinExistence type="predicted"/>
<dbReference type="Proteomes" id="UP001596282">
    <property type="component" value="Unassembled WGS sequence"/>
</dbReference>
<reference evidence="2" key="1">
    <citation type="journal article" date="2014" name="Int. J. Syst. Evol. Microbiol.">
        <title>Complete genome of a new Firmicutes species belonging to the dominant human colonic microbiota ('Ruminococcus bicirculans') reveals two chromosomes and a selective capacity to utilize plant glucans.</title>
        <authorList>
            <consortium name="NISC Comparative Sequencing Program"/>
            <person name="Wegmann U."/>
            <person name="Louis P."/>
            <person name="Goesmann A."/>
            <person name="Henrissat B."/>
            <person name="Duncan S.H."/>
            <person name="Flint H.J."/>
        </authorList>
    </citation>
    <scope>NUCLEOTIDE SEQUENCE</scope>
    <source>
        <strain evidence="2">CCM 8933</strain>
    </source>
</reference>
<dbReference type="RefSeq" id="WP_137629202.1">
    <property type="nucleotide sequence ID" value="NZ_BJDJ01000018.1"/>
</dbReference>
<evidence type="ECO:0000313" key="1">
    <source>
        <dbReference type="EMBL" id="MFC6179808.1"/>
    </source>
</evidence>
<evidence type="ECO:0000313" key="3">
    <source>
        <dbReference type="Proteomes" id="UP001596282"/>
    </source>
</evidence>
<reference evidence="3" key="2">
    <citation type="journal article" date="2019" name="Int. J. Syst. Evol. Microbiol.">
        <title>The Global Catalogue of Microorganisms (GCM) 10K type strain sequencing project: providing services to taxonomists for standard genome sequencing and annotation.</title>
        <authorList>
            <consortium name="The Broad Institute Genomics Platform"/>
            <consortium name="The Broad Institute Genome Sequencing Center for Infectious Disease"/>
            <person name="Wu L."/>
            <person name="Ma J."/>
        </authorList>
    </citation>
    <scope>NUCLEOTIDE SEQUENCE [LARGE SCALE GENOMIC DNA]</scope>
    <source>
        <strain evidence="3">CCM 8933</strain>
    </source>
</reference>
<dbReference type="EMBL" id="JBHSSC010000004">
    <property type="protein sequence ID" value="MFC6179872.1"/>
    <property type="molecule type" value="Genomic_DNA"/>
</dbReference>
<sequence>MSPTWQTGSLTVHVLAADEQAEKHTFMRLGHAPTPAQLLQFGNAIGELTAAPFEAALLKTIVQYHY</sequence>
<reference evidence="2" key="3">
    <citation type="submission" date="2024-09" db="EMBL/GenBank/DDBJ databases">
        <authorList>
            <person name="Sun Q."/>
            <person name="Mori K."/>
        </authorList>
    </citation>
    <scope>NUCLEOTIDE SEQUENCE</scope>
    <source>
        <strain evidence="2">CCM 8933</strain>
    </source>
</reference>